<evidence type="ECO:0000256" key="1">
    <source>
        <dbReference type="SAM" id="MobiDB-lite"/>
    </source>
</evidence>
<dbReference type="Proteomes" id="UP001187192">
    <property type="component" value="Unassembled WGS sequence"/>
</dbReference>
<keyword evidence="4" id="KW-1185">Reference proteome</keyword>
<evidence type="ECO:0000313" key="4">
    <source>
        <dbReference type="Proteomes" id="UP001187192"/>
    </source>
</evidence>
<dbReference type="PANTHER" id="PTHR44259:SF107">
    <property type="entry name" value="F-BOX PROTEIN SKIP23-LIKE"/>
    <property type="match status" value="1"/>
</dbReference>
<organism evidence="3 4">
    <name type="scientific">Ficus carica</name>
    <name type="common">Common fig</name>
    <dbReference type="NCBI Taxonomy" id="3494"/>
    <lineage>
        <taxon>Eukaryota</taxon>
        <taxon>Viridiplantae</taxon>
        <taxon>Streptophyta</taxon>
        <taxon>Embryophyta</taxon>
        <taxon>Tracheophyta</taxon>
        <taxon>Spermatophyta</taxon>
        <taxon>Magnoliopsida</taxon>
        <taxon>eudicotyledons</taxon>
        <taxon>Gunneridae</taxon>
        <taxon>Pentapetalae</taxon>
        <taxon>rosids</taxon>
        <taxon>fabids</taxon>
        <taxon>Rosales</taxon>
        <taxon>Moraceae</taxon>
        <taxon>Ficeae</taxon>
        <taxon>Ficus</taxon>
    </lineage>
</organism>
<dbReference type="AlphaFoldDB" id="A0AA88D0N2"/>
<protein>
    <recommendedName>
        <fullName evidence="2">KIB1-4 beta-propeller domain-containing protein</fullName>
    </recommendedName>
</protein>
<feature type="compositionally biased region" description="Basic and acidic residues" evidence="1">
    <location>
        <begin position="22"/>
        <end position="35"/>
    </location>
</feature>
<proteinExistence type="predicted"/>
<dbReference type="PANTHER" id="PTHR44259">
    <property type="entry name" value="OS07G0183000 PROTEIN-RELATED"/>
    <property type="match status" value="1"/>
</dbReference>
<dbReference type="InterPro" id="IPR050942">
    <property type="entry name" value="F-box_BR-signaling"/>
</dbReference>
<dbReference type="Pfam" id="PF03478">
    <property type="entry name" value="Beta-prop_KIB1-4"/>
    <property type="match status" value="1"/>
</dbReference>
<feature type="region of interest" description="Disordered" evidence="1">
    <location>
        <begin position="14"/>
        <end position="49"/>
    </location>
</feature>
<gene>
    <name evidence="3" type="ORF">TIFTF001_040480</name>
</gene>
<dbReference type="InterPro" id="IPR005174">
    <property type="entry name" value="KIB1-4_b-propeller"/>
</dbReference>
<sequence length="233" mass="26837">MAIATTTAILLARPSWHGEPQPGRDHDGLQGDRRSFPRRPRRSPGETVVVSQDTTTVSIVVPMLLIPSHEDQHTLIAYNVLNNEFLGTQLSLPYGKRFGGSSEGWLVAVEENFSITLYKPFSIVKEGSRNNTDHIIRLPCLFPLEPYEDYLFPLEPYEYDYHVFKTIITADPLEIPNNCIVPVIFSDMYYLSFIRLGKDTAWIRVDVRTVLQFETFHDITYYNDRFYDVHFSG</sequence>
<dbReference type="EMBL" id="BTGU01001464">
    <property type="protein sequence ID" value="GMN23649.1"/>
    <property type="molecule type" value="Genomic_DNA"/>
</dbReference>
<accession>A0AA88D0N2</accession>
<reference evidence="3" key="1">
    <citation type="submission" date="2023-07" db="EMBL/GenBank/DDBJ databases">
        <title>draft genome sequence of fig (Ficus carica).</title>
        <authorList>
            <person name="Takahashi T."/>
            <person name="Nishimura K."/>
        </authorList>
    </citation>
    <scope>NUCLEOTIDE SEQUENCE</scope>
</reference>
<comment type="caution">
    <text evidence="3">The sequence shown here is derived from an EMBL/GenBank/DDBJ whole genome shotgun (WGS) entry which is preliminary data.</text>
</comment>
<evidence type="ECO:0000313" key="3">
    <source>
        <dbReference type="EMBL" id="GMN23649.1"/>
    </source>
</evidence>
<name>A0AA88D0N2_FICCA</name>
<evidence type="ECO:0000259" key="2">
    <source>
        <dbReference type="Pfam" id="PF03478"/>
    </source>
</evidence>
<feature type="domain" description="KIB1-4 beta-propeller" evidence="2">
    <location>
        <begin position="88"/>
        <end position="230"/>
    </location>
</feature>